<evidence type="ECO:0000256" key="4">
    <source>
        <dbReference type="ARBA" id="ARBA00023163"/>
    </source>
</evidence>
<gene>
    <name evidence="6" type="ORF">EV186_1021346</name>
</gene>
<dbReference type="OrthoDB" id="4131546at2"/>
<dbReference type="GO" id="GO:0003677">
    <property type="term" value="F:DNA binding"/>
    <property type="evidence" value="ECO:0007669"/>
    <property type="project" value="UniProtKB-KW"/>
</dbReference>
<reference evidence="6 7" key="1">
    <citation type="submission" date="2019-03" db="EMBL/GenBank/DDBJ databases">
        <title>Genomic Encyclopedia of Type Strains, Phase IV (KMG-IV): sequencing the most valuable type-strain genomes for metagenomic binning, comparative biology and taxonomic classification.</title>
        <authorList>
            <person name="Goeker M."/>
        </authorList>
    </citation>
    <scope>NUCLEOTIDE SEQUENCE [LARGE SCALE GENOMIC DNA]</scope>
    <source>
        <strain evidence="6 7">DSM 45361</strain>
    </source>
</reference>
<dbReference type="Pfam" id="PF00126">
    <property type="entry name" value="HTH_1"/>
    <property type="match status" value="1"/>
</dbReference>
<keyword evidence="4" id="KW-0804">Transcription</keyword>
<dbReference type="InterPro" id="IPR005119">
    <property type="entry name" value="LysR_subst-bd"/>
</dbReference>
<organism evidence="6 7">
    <name type="scientific">Labedaea rhizosphaerae</name>
    <dbReference type="NCBI Taxonomy" id="598644"/>
    <lineage>
        <taxon>Bacteria</taxon>
        <taxon>Bacillati</taxon>
        <taxon>Actinomycetota</taxon>
        <taxon>Actinomycetes</taxon>
        <taxon>Pseudonocardiales</taxon>
        <taxon>Pseudonocardiaceae</taxon>
        <taxon>Labedaea</taxon>
    </lineage>
</organism>
<proteinExistence type="inferred from homology"/>
<evidence type="ECO:0000256" key="1">
    <source>
        <dbReference type="ARBA" id="ARBA00009437"/>
    </source>
</evidence>
<dbReference type="SUPFAM" id="SSF46785">
    <property type="entry name" value="Winged helix' DNA-binding domain"/>
    <property type="match status" value="1"/>
</dbReference>
<protein>
    <submittedName>
        <fullName evidence="6">DNA-binding transcriptional LysR family regulator</fullName>
    </submittedName>
</protein>
<keyword evidence="2" id="KW-0805">Transcription regulation</keyword>
<dbReference type="PANTHER" id="PTHR30419">
    <property type="entry name" value="HTH-TYPE TRANSCRIPTIONAL REGULATOR YBHD"/>
    <property type="match status" value="1"/>
</dbReference>
<dbReference type="SUPFAM" id="SSF53850">
    <property type="entry name" value="Periplasmic binding protein-like II"/>
    <property type="match status" value="1"/>
</dbReference>
<sequence>MLDLHRLALLREFAERGSIAATAVATGYSASAVSQHLSALEREAGTTLLDRTARSATLTEAGVLLAEHAVTVLAAVEAAESDVAALTGEVTGRVVVSVFPTAATAFAPVLAGLRTTYPRLEIALRQHGPREALPRLRNREADLAVVDDWGTRKPPLDPDLHRVPLLRDPLYLAGDRASHTWLCAPPDQPSRVATDRVLAREGIEPVLRWEFEGLATIAELVANGTGAAVLPGLALLTADPPRIRVRGARRIDALVRTASRTRPAVAVTLEALRHRAKELSTPGKTPTP</sequence>
<comment type="caution">
    <text evidence="6">The sequence shown here is derived from an EMBL/GenBank/DDBJ whole genome shotgun (WGS) entry which is preliminary data.</text>
</comment>
<evidence type="ECO:0000313" key="7">
    <source>
        <dbReference type="Proteomes" id="UP000295444"/>
    </source>
</evidence>
<dbReference type="PROSITE" id="PS50931">
    <property type="entry name" value="HTH_LYSR"/>
    <property type="match status" value="1"/>
</dbReference>
<name>A0A4R6SIK8_LABRH</name>
<keyword evidence="3 6" id="KW-0238">DNA-binding</keyword>
<evidence type="ECO:0000313" key="6">
    <source>
        <dbReference type="EMBL" id="TDQ01477.1"/>
    </source>
</evidence>
<dbReference type="AlphaFoldDB" id="A0A4R6SIK8"/>
<evidence type="ECO:0000256" key="2">
    <source>
        <dbReference type="ARBA" id="ARBA00023015"/>
    </source>
</evidence>
<dbReference type="Proteomes" id="UP000295444">
    <property type="component" value="Unassembled WGS sequence"/>
</dbReference>
<dbReference type="InterPro" id="IPR050950">
    <property type="entry name" value="HTH-type_LysR_regulators"/>
</dbReference>
<feature type="domain" description="HTH lysR-type" evidence="5">
    <location>
        <begin position="2"/>
        <end position="59"/>
    </location>
</feature>
<keyword evidence="7" id="KW-1185">Reference proteome</keyword>
<dbReference type="GO" id="GO:0005829">
    <property type="term" value="C:cytosol"/>
    <property type="evidence" value="ECO:0007669"/>
    <property type="project" value="TreeGrafter"/>
</dbReference>
<evidence type="ECO:0000259" key="5">
    <source>
        <dbReference type="PROSITE" id="PS50931"/>
    </source>
</evidence>
<evidence type="ECO:0000256" key="3">
    <source>
        <dbReference type="ARBA" id="ARBA00023125"/>
    </source>
</evidence>
<dbReference type="GO" id="GO:0003700">
    <property type="term" value="F:DNA-binding transcription factor activity"/>
    <property type="evidence" value="ECO:0007669"/>
    <property type="project" value="InterPro"/>
</dbReference>
<dbReference type="Gene3D" id="1.10.10.10">
    <property type="entry name" value="Winged helix-like DNA-binding domain superfamily/Winged helix DNA-binding domain"/>
    <property type="match status" value="1"/>
</dbReference>
<dbReference type="InterPro" id="IPR036390">
    <property type="entry name" value="WH_DNA-bd_sf"/>
</dbReference>
<dbReference type="Pfam" id="PF03466">
    <property type="entry name" value="LysR_substrate"/>
    <property type="match status" value="1"/>
</dbReference>
<dbReference type="RefSeq" id="WP_133850056.1">
    <property type="nucleotide sequence ID" value="NZ_SNXZ01000002.1"/>
</dbReference>
<dbReference type="EMBL" id="SNXZ01000002">
    <property type="protein sequence ID" value="TDQ01477.1"/>
    <property type="molecule type" value="Genomic_DNA"/>
</dbReference>
<dbReference type="InterPro" id="IPR000847">
    <property type="entry name" value="LysR_HTH_N"/>
</dbReference>
<dbReference type="InterPro" id="IPR036388">
    <property type="entry name" value="WH-like_DNA-bd_sf"/>
</dbReference>
<dbReference type="Gene3D" id="3.40.190.10">
    <property type="entry name" value="Periplasmic binding protein-like II"/>
    <property type="match status" value="2"/>
</dbReference>
<comment type="similarity">
    <text evidence="1">Belongs to the LysR transcriptional regulatory family.</text>
</comment>
<accession>A0A4R6SIK8</accession>